<dbReference type="EMBL" id="JADPMV010000001">
    <property type="protein sequence ID" value="MBS7662758.1"/>
    <property type="molecule type" value="Genomic_DNA"/>
</dbReference>
<comment type="caution">
    <text evidence="2">The sequence shown here is derived from an EMBL/GenBank/DDBJ whole genome shotgun (WGS) entry which is preliminary data.</text>
</comment>
<dbReference type="InterPro" id="IPR050553">
    <property type="entry name" value="Thioredoxin_ResA/DsbE_sf"/>
</dbReference>
<gene>
    <name evidence="2" type="ORF">I0D00_12515</name>
</gene>
<protein>
    <submittedName>
        <fullName evidence="2">TlpA family protein disulfide reductase</fullName>
    </submittedName>
</protein>
<dbReference type="SUPFAM" id="SSF52833">
    <property type="entry name" value="Thioredoxin-like"/>
    <property type="match status" value="1"/>
</dbReference>
<dbReference type="Gene3D" id="3.40.30.10">
    <property type="entry name" value="Glutaredoxin"/>
    <property type="match status" value="1"/>
</dbReference>
<dbReference type="InterPro" id="IPR013766">
    <property type="entry name" value="Thioredoxin_domain"/>
</dbReference>
<proteinExistence type="predicted"/>
<dbReference type="PANTHER" id="PTHR42852">
    <property type="entry name" value="THIOL:DISULFIDE INTERCHANGE PROTEIN DSBE"/>
    <property type="match status" value="1"/>
</dbReference>
<dbReference type="PANTHER" id="PTHR42852:SF13">
    <property type="entry name" value="PROTEIN DIPZ"/>
    <property type="match status" value="1"/>
</dbReference>
<dbReference type="RefSeq" id="WP_213640049.1">
    <property type="nucleotide sequence ID" value="NZ_JADPMV010000001.1"/>
</dbReference>
<reference evidence="2 3" key="1">
    <citation type="journal article" date="2021" name="Syst. Appl. Microbiol.">
        <title>Pseudomonas lalucatii sp. nov. isolated from Vallgornera, a karstic cave in Mallorca, Western Mediterranean.</title>
        <authorList>
            <person name="Busquets A."/>
            <person name="Mulet M."/>
            <person name="Gomila M."/>
            <person name="Garcia-Valdes E."/>
        </authorList>
    </citation>
    <scope>NUCLEOTIDE SEQUENCE [LARGE SCALE GENOMIC DNA]</scope>
    <source>
        <strain evidence="2 3">R1b54</strain>
    </source>
</reference>
<name>A0ABS5Q2L6_9PSED</name>
<dbReference type="InterPro" id="IPR036249">
    <property type="entry name" value="Thioredoxin-like_sf"/>
</dbReference>
<feature type="domain" description="Thioredoxin" evidence="1">
    <location>
        <begin position="2"/>
        <end position="159"/>
    </location>
</feature>
<dbReference type="PROSITE" id="PS51352">
    <property type="entry name" value="THIOREDOXIN_2"/>
    <property type="match status" value="1"/>
</dbReference>
<accession>A0ABS5Q2L6</accession>
<evidence type="ECO:0000313" key="3">
    <source>
        <dbReference type="Proteomes" id="UP001196601"/>
    </source>
</evidence>
<dbReference type="CDD" id="cd02966">
    <property type="entry name" value="TlpA_like_family"/>
    <property type="match status" value="1"/>
</dbReference>
<sequence length="164" mass="17681">MTPSATPAPEWRVQRWFNTRQVPSVASLRGKVIVLEAFQMLCPGCVSEGLPQAQRVRASFSPEQVAVVGLHTVFEHHQAMTPVALEAFLHEYRIGFPVAVDLPDPQGAVPCTMRDYGMRGTPTLVLIDAQGCIRQQHFGKVGDLVLGAQIALLIAEAGHSTAGG</sequence>
<dbReference type="Proteomes" id="UP001196601">
    <property type="component" value="Unassembled WGS sequence"/>
</dbReference>
<evidence type="ECO:0000259" key="1">
    <source>
        <dbReference type="PROSITE" id="PS51352"/>
    </source>
</evidence>
<dbReference type="Pfam" id="PF00578">
    <property type="entry name" value="AhpC-TSA"/>
    <property type="match status" value="1"/>
</dbReference>
<evidence type="ECO:0000313" key="2">
    <source>
        <dbReference type="EMBL" id="MBS7662758.1"/>
    </source>
</evidence>
<dbReference type="InterPro" id="IPR000866">
    <property type="entry name" value="AhpC/TSA"/>
</dbReference>
<organism evidence="2 3">
    <name type="scientific">Pseudomonas lalucatii</name>
    <dbReference type="NCBI Taxonomy" id="1424203"/>
    <lineage>
        <taxon>Bacteria</taxon>
        <taxon>Pseudomonadati</taxon>
        <taxon>Pseudomonadota</taxon>
        <taxon>Gammaproteobacteria</taxon>
        <taxon>Pseudomonadales</taxon>
        <taxon>Pseudomonadaceae</taxon>
        <taxon>Pseudomonas</taxon>
    </lineage>
</organism>
<keyword evidence="3" id="KW-1185">Reference proteome</keyword>